<evidence type="ECO:0000256" key="1">
    <source>
        <dbReference type="ARBA" id="ARBA00022801"/>
    </source>
</evidence>
<dbReference type="InterPro" id="IPR023365">
    <property type="entry name" value="Sortase_dom-sf"/>
</dbReference>
<comment type="caution">
    <text evidence="2">The sequence shown here is derived from an EMBL/GenBank/DDBJ whole genome shotgun (WGS) entry which is preliminary data.</text>
</comment>
<name>A0A1G2T338_9BACT</name>
<protein>
    <recommendedName>
        <fullName evidence="4">Peptidase C60 sortase A and B</fullName>
    </recommendedName>
</protein>
<dbReference type="Proteomes" id="UP000178612">
    <property type="component" value="Unassembled WGS sequence"/>
</dbReference>
<sequence>MLYAPNDEVDSGLEVDSSAAAIHSLPPSELPERLIIPKLSIDAEVQHVGVTKTGNMAAPNNFTDVSWYKYGTAPGVKGSAVIAGHVDNALGVPAIFFDLKDLEEGDEIIVVKKNGERLHYKVVDEEIYPYNDAPLKRIFNASDDSYLNLITCQGEWVPEAKSAAFRLVVYTKLVE</sequence>
<proteinExistence type="predicted"/>
<evidence type="ECO:0008006" key="4">
    <source>
        <dbReference type="Google" id="ProtNLM"/>
    </source>
</evidence>
<organism evidence="2 3">
    <name type="scientific">Candidatus Zambryskibacteria bacterium RIFCSPHIGHO2_01_FULL_49_18</name>
    <dbReference type="NCBI Taxonomy" id="1802740"/>
    <lineage>
        <taxon>Bacteria</taxon>
        <taxon>Candidatus Zambryskiibacteriota</taxon>
    </lineage>
</organism>
<accession>A0A1G2T338</accession>
<dbReference type="InterPro" id="IPR005754">
    <property type="entry name" value="Sortase"/>
</dbReference>
<gene>
    <name evidence="2" type="ORF">A2758_00085</name>
</gene>
<dbReference type="GO" id="GO:0016787">
    <property type="term" value="F:hydrolase activity"/>
    <property type="evidence" value="ECO:0007669"/>
    <property type="project" value="UniProtKB-KW"/>
</dbReference>
<evidence type="ECO:0000313" key="3">
    <source>
        <dbReference type="Proteomes" id="UP000178612"/>
    </source>
</evidence>
<reference evidence="2 3" key="1">
    <citation type="journal article" date="2016" name="Nat. Commun.">
        <title>Thousands of microbial genomes shed light on interconnected biogeochemical processes in an aquifer system.</title>
        <authorList>
            <person name="Anantharaman K."/>
            <person name="Brown C.T."/>
            <person name="Hug L.A."/>
            <person name="Sharon I."/>
            <person name="Castelle C.J."/>
            <person name="Probst A.J."/>
            <person name="Thomas B.C."/>
            <person name="Singh A."/>
            <person name="Wilkins M.J."/>
            <person name="Karaoz U."/>
            <person name="Brodie E.L."/>
            <person name="Williams K.H."/>
            <person name="Hubbard S.S."/>
            <person name="Banfield J.F."/>
        </authorList>
    </citation>
    <scope>NUCLEOTIDE SEQUENCE [LARGE SCALE GENOMIC DNA]</scope>
</reference>
<evidence type="ECO:0000313" key="2">
    <source>
        <dbReference type="EMBL" id="OHA91674.1"/>
    </source>
</evidence>
<dbReference type="Gene3D" id="2.40.260.10">
    <property type="entry name" value="Sortase"/>
    <property type="match status" value="1"/>
</dbReference>
<dbReference type="InterPro" id="IPR042001">
    <property type="entry name" value="Sortase_F"/>
</dbReference>
<dbReference type="AlphaFoldDB" id="A0A1G2T338"/>
<dbReference type="SUPFAM" id="SSF63817">
    <property type="entry name" value="Sortase"/>
    <property type="match status" value="1"/>
</dbReference>
<dbReference type="EMBL" id="MHVJ01000011">
    <property type="protein sequence ID" value="OHA91674.1"/>
    <property type="molecule type" value="Genomic_DNA"/>
</dbReference>
<keyword evidence="1" id="KW-0378">Hydrolase</keyword>
<dbReference type="Pfam" id="PF04203">
    <property type="entry name" value="Sortase"/>
    <property type="match status" value="1"/>
</dbReference>
<dbReference type="CDD" id="cd05829">
    <property type="entry name" value="Sortase_F"/>
    <property type="match status" value="1"/>
</dbReference>